<accession>A0AAV7MZJ4</accession>
<evidence type="ECO:0000313" key="2">
    <source>
        <dbReference type="Proteomes" id="UP001066276"/>
    </source>
</evidence>
<organism evidence="1 2">
    <name type="scientific">Pleurodeles waltl</name>
    <name type="common">Iberian ribbed newt</name>
    <dbReference type="NCBI Taxonomy" id="8319"/>
    <lineage>
        <taxon>Eukaryota</taxon>
        <taxon>Metazoa</taxon>
        <taxon>Chordata</taxon>
        <taxon>Craniata</taxon>
        <taxon>Vertebrata</taxon>
        <taxon>Euteleostomi</taxon>
        <taxon>Amphibia</taxon>
        <taxon>Batrachia</taxon>
        <taxon>Caudata</taxon>
        <taxon>Salamandroidea</taxon>
        <taxon>Salamandridae</taxon>
        <taxon>Pleurodelinae</taxon>
        <taxon>Pleurodeles</taxon>
    </lineage>
</organism>
<evidence type="ECO:0000313" key="1">
    <source>
        <dbReference type="EMBL" id="KAJ1107732.1"/>
    </source>
</evidence>
<reference evidence="1" key="1">
    <citation type="journal article" date="2022" name="bioRxiv">
        <title>Sequencing and chromosome-scale assembly of the giantPleurodeles waltlgenome.</title>
        <authorList>
            <person name="Brown T."/>
            <person name="Elewa A."/>
            <person name="Iarovenko S."/>
            <person name="Subramanian E."/>
            <person name="Araus A.J."/>
            <person name="Petzold A."/>
            <person name="Susuki M."/>
            <person name="Suzuki K.-i.T."/>
            <person name="Hayashi T."/>
            <person name="Toyoda A."/>
            <person name="Oliveira C."/>
            <person name="Osipova E."/>
            <person name="Leigh N.D."/>
            <person name="Simon A."/>
            <person name="Yun M.H."/>
        </authorList>
    </citation>
    <scope>NUCLEOTIDE SEQUENCE</scope>
    <source>
        <strain evidence="1">20211129_DDA</strain>
        <tissue evidence="1">Liver</tissue>
    </source>
</reference>
<gene>
    <name evidence="1" type="ORF">NDU88_005121</name>
</gene>
<sequence>MISSYTLVLYLRSPAATGAAAGLEAWAIRAAQCGLYSQPAPASPLHQPSVLQASRHFNLTVDSAGEKLIFGRTDSSLGTLTQRPAFGPASFSGAHLPDFAGRPDFGACALALPDMESAPGPLQ</sequence>
<dbReference type="Proteomes" id="UP001066276">
    <property type="component" value="Chromosome 9"/>
</dbReference>
<protein>
    <submittedName>
        <fullName evidence="1">Uncharacterized protein</fullName>
    </submittedName>
</protein>
<dbReference type="AlphaFoldDB" id="A0AAV7MZJ4"/>
<proteinExistence type="predicted"/>
<keyword evidence="2" id="KW-1185">Reference proteome</keyword>
<dbReference type="EMBL" id="JANPWB010000013">
    <property type="protein sequence ID" value="KAJ1107732.1"/>
    <property type="molecule type" value="Genomic_DNA"/>
</dbReference>
<comment type="caution">
    <text evidence="1">The sequence shown here is derived from an EMBL/GenBank/DDBJ whole genome shotgun (WGS) entry which is preliminary data.</text>
</comment>
<name>A0AAV7MZJ4_PLEWA</name>